<dbReference type="InterPro" id="IPR003439">
    <property type="entry name" value="ABC_transporter-like_ATP-bd"/>
</dbReference>
<evidence type="ECO:0000256" key="1">
    <source>
        <dbReference type="ARBA" id="ARBA00005417"/>
    </source>
</evidence>
<dbReference type="Gene3D" id="3.40.50.300">
    <property type="entry name" value="P-loop containing nucleotide triphosphate hydrolases"/>
    <property type="match status" value="1"/>
</dbReference>
<sequence length="301" mass="33757">MSISVNKITRTFGAQKALNNISFEIEAGEVVGFLGPNGAGKSTMMKIITGYLPQSSGIVKVCGMDVASNSLEYRKKIGYLPEHNPLYLDMYVKEYLKHIAGIYKLGKQSKSKIEEVISITGLTPESTKKIKSLSKGYRQRVGLAQALLPDPEVLILDEPTTGLDPNQIVEVRDLIKRVGEQKTIMLSTHIMQEVQAICERVIIIKKGEIVANEKTSNLSKVSSHNKHVINCEFISKIDQEAIKSIQEISHVDFISDNHLKIIADSDIREKIYDWSVINNKKIITLNIEQQNMEDIFRELTS</sequence>
<organism evidence="6 7">
    <name type="scientific">Plebeiibacterium sediminum</name>
    <dbReference type="NCBI Taxonomy" id="2992112"/>
    <lineage>
        <taxon>Bacteria</taxon>
        <taxon>Pseudomonadati</taxon>
        <taxon>Bacteroidota</taxon>
        <taxon>Bacteroidia</taxon>
        <taxon>Marinilabiliales</taxon>
        <taxon>Marinilabiliaceae</taxon>
        <taxon>Plebeiibacterium</taxon>
    </lineage>
</organism>
<gene>
    <name evidence="6" type="primary">gldA</name>
    <name evidence="6" type="ORF">OM075_20000</name>
</gene>
<comment type="caution">
    <text evidence="6">The sequence shown here is derived from an EMBL/GenBank/DDBJ whole genome shotgun (WGS) entry which is preliminary data.</text>
</comment>
<dbReference type="PROSITE" id="PS50893">
    <property type="entry name" value="ABC_TRANSPORTER_2"/>
    <property type="match status" value="1"/>
</dbReference>
<evidence type="ECO:0000256" key="3">
    <source>
        <dbReference type="ARBA" id="ARBA00022741"/>
    </source>
</evidence>
<dbReference type="RefSeq" id="WP_301192321.1">
    <property type="nucleotide sequence ID" value="NZ_JAPDPJ010000064.1"/>
</dbReference>
<dbReference type="SMART" id="SM00382">
    <property type="entry name" value="AAA"/>
    <property type="match status" value="1"/>
</dbReference>
<dbReference type="PANTHER" id="PTHR43335:SF4">
    <property type="entry name" value="ABC TRANSPORTER, ATP-BINDING PROTEIN"/>
    <property type="match status" value="1"/>
</dbReference>
<dbReference type="SUPFAM" id="SSF52540">
    <property type="entry name" value="P-loop containing nucleoside triphosphate hydrolases"/>
    <property type="match status" value="1"/>
</dbReference>
<comment type="similarity">
    <text evidence="1">Belongs to the ABC transporter superfamily.</text>
</comment>
<accession>A0AAE3M7T3</accession>
<proteinExistence type="inferred from homology"/>
<evidence type="ECO:0000313" key="7">
    <source>
        <dbReference type="Proteomes" id="UP001209229"/>
    </source>
</evidence>
<keyword evidence="3" id="KW-0547">Nucleotide-binding</keyword>
<dbReference type="AlphaFoldDB" id="A0AAE3M7T3"/>
<dbReference type="EMBL" id="JAPDPJ010000064">
    <property type="protein sequence ID" value="MCW3788764.1"/>
    <property type="molecule type" value="Genomic_DNA"/>
</dbReference>
<evidence type="ECO:0000256" key="4">
    <source>
        <dbReference type="ARBA" id="ARBA00022840"/>
    </source>
</evidence>
<dbReference type="NCBIfam" id="TIGR03522">
    <property type="entry name" value="GldA_ABC_ATP"/>
    <property type="match status" value="1"/>
</dbReference>
<reference evidence="6" key="1">
    <citation type="submission" date="2022-10" db="EMBL/GenBank/DDBJ databases">
        <authorList>
            <person name="Yu W.X."/>
        </authorList>
    </citation>
    <scope>NUCLEOTIDE SEQUENCE</scope>
    <source>
        <strain evidence="6">AAT</strain>
    </source>
</reference>
<evidence type="ECO:0000313" key="6">
    <source>
        <dbReference type="EMBL" id="MCW3788764.1"/>
    </source>
</evidence>
<dbReference type="PANTHER" id="PTHR43335">
    <property type="entry name" value="ABC TRANSPORTER, ATP-BINDING PROTEIN"/>
    <property type="match status" value="1"/>
</dbReference>
<dbReference type="GO" id="GO:0016887">
    <property type="term" value="F:ATP hydrolysis activity"/>
    <property type="evidence" value="ECO:0007669"/>
    <property type="project" value="InterPro"/>
</dbReference>
<protein>
    <submittedName>
        <fullName evidence="6">Gliding motility-associated ABC transporter ATP-binding subunit GldA</fullName>
    </submittedName>
</protein>
<dbReference type="InterPro" id="IPR019864">
    <property type="entry name" value="Motility-assoc_ABC_GldA"/>
</dbReference>
<dbReference type="Proteomes" id="UP001209229">
    <property type="component" value="Unassembled WGS sequence"/>
</dbReference>
<dbReference type="GO" id="GO:0005524">
    <property type="term" value="F:ATP binding"/>
    <property type="evidence" value="ECO:0007669"/>
    <property type="project" value="UniProtKB-KW"/>
</dbReference>
<dbReference type="Pfam" id="PF00005">
    <property type="entry name" value="ABC_tran"/>
    <property type="match status" value="1"/>
</dbReference>
<keyword evidence="7" id="KW-1185">Reference proteome</keyword>
<keyword evidence="4 6" id="KW-0067">ATP-binding</keyword>
<evidence type="ECO:0000256" key="2">
    <source>
        <dbReference type="ARBA" id="ARBA00022448"/>
    </source>
</evidence>
<feature type="domain" description="ABC transporter" evidence="5">
    <location>
        <begin position="3"/>
        <end position="231"/>
    </location>
</feature>
<evidence type="ECO:0000259" key="5">
    <source>
        <dbReference type="PROSITE" id="PS50893"/>
    </source>
</evidence>
<keyword evidence="2" id="KW-0813">Transport</keyword>
<dbReference type="InterPro" id="IPR003593">
    <property type="entry name" value="AAA+_ATPase"/>
</dbReference>
<name>A0AAE3M7T3_9BACT</name>
<dbReference type="InterPro" id="IPR027417">
    <property type="entry name" value="P-loop_NTPase"/>
</dbReference>